<evidence type="ECO:0000313" key="2">
    <source>
        <dbReference type="EMBL" id="MCX3265071.1"/>
    </source>
</evidence>
<keyword evidence="1" id="KW-1133">Transmembrane helix</keyword>
<evidence type="ECO:0000256" key="1">
    <source>
        <dbReference type="SAM" id="Phobius"/>
    </source>
</evidence>
<name>A0A9X3DFB0_9SPHI</name>
<proteinExistence type="predicted"/>
<reference evidence="2" key="1">
    <citation type="submission" date="2022-11" db="EMBL/GenBank/DDBJ databases">
        <authorList>
            <person name="Graham C."/>
            <person name="Newman J.D."/>
        </authorList>
    </citation>
    <scope>NUCLEOTIDE SEQUENCE</scope>
    <source>
        <strain evidence="2">DSM 19486</strain>
    </source>
</reference>
<accession>A0A9X3DFB0</accession>
<dbReference type="RefSeq" id="WP_010601258.1">
    <property type="nucleotide sequence ID" value="NZ_JAPJUH010000003.1"/>
</dbReference>
<keyword evidence="1" id="KW-0472">Membrane</keyword>
<dbReference type="Proteomes" id="UP001142592">
    <property type="component" value="Unassembled WGS sequence"/>
</dbReference>
<comment type="caution">
    <text evidence="2">The sequence shown here is derived from an EMBL/GenBank/DDBJ whole genome shotgun (WGS) entry which is preliminary data.</text>
</comment>
<sequence length="114" mass="12829">MKIKKLNQVNTWAKAISFLLVFTFLFISFIQIIHAHSKNDIEHVADQKENITFSEKCSVCDYIFHKHGKDIVLPLPFSISFPLPTGNISNTGVFVGNYKFTLQGFTNKGPPAIA</sequence>
<keyword evidence="3" id="KW-1185">Reference proteome</keyword>
<dbReference type="AlphaFoldDB" id="A0A9X3DFB0"/>
<gene>
    <name evidence="2" type="ORF">OQZ29_09955</name>
</gene>
<dbReference type="EMBL" id="JAPJUH010000003">
    <property type="protein sequence ID" value="MCX3265071.1"/>
    <property type="molecule type" value="Genomic_DNA"/>
</dbReference>
<feature type="transmembrane region" description="Helical" evidence="1">
    <location>
        <begin position="12"/>
        <end position="33"/>
    </location>
</feature>
<keyword evidence="1" id="KW-0812">Transmembrane</keyword>
<organism evidence="2 3">
    <name type="scientific">Pedobacter agri</name>
    <dbReference type="NCBI Taxonomy" id="454586"/>
    <lineage>
        <taxon>Bacteria</taxon>
        <taxon>Pseudomonadati</taxon>
        <taxon>Bacteroidota</taxon>
        <taxon>Sphingobacteriia</taxon>
        <taxon>Sphingobacteriales</taxon>
        <taxon>Sphingobacteriaceae</taxon>
        <taxon>Pedobacter</taxon>
    </lineage>
</organism>
<evidence type="ECO:0000313" key="3">
    <source>
        <dbReference type="Proteomes" id="UP001142592"/>
    </source>
</evidence>
<protein>
    <submittedName>
        <fullName evidence="2">Uncharacterized protein</fullName>
    </submittedName>
</protein>